<dbReference type="PROSITE" id="PS50088">
    <property type="entry name" value="ANK_REPEAT"/>
    <property type="match status" value="3"/>
</dbReference>
<reference evidence="5 6" key="1">
    <citation type="journal article" date="2013" name="Int. J. Syst. Evol. Microbiol.">
        <title>Tumebacillus flagellatus sp. nov., an alpha-amylase/pullulanase-producing bacterium isolated from cassava wastewater.</title>
        <authorList>
            <person name="Wang Q."/>
            <person name="Xie N."/>
            <person name="Qin Y."/>
            <person name="Shen N."/>
            <person name="Zhu J."/>
            <person name="Mi H."/>
            <person name="Huang R."/>
        </authorList>
    </citation>
    <scope>NUCLEOTIDE SEQUENCE [LARGE SCALE GENOMIC DNA]</scope>
    <source>
        <strain evidence="5 6">GST4</strain>
    </source>
</reference>
<keyword evidence="2 3" id="KW-0040">ANK repeat</keyword>
<dbReference type="PROSITE" id="PS50297">
    <property type="entry name" value="ANK_REP_REGION"/>
    <property type="match status" value="3"/>
</dbReference>
<dbReference type="Pfam" id="PF12796">
    <property type="entry name" value="Ank_2"/>
    <property type="match status" value="2"/>
</dbReference>
<proteinExistence type="predicted"/>
<gene>
    <name evidence="5" type="ORF">EL26_15170</name>
</gene>
<comment type="caution">
    <text evidence="5">The sequence shown here is derived from an EMBL/GenBank/DDBJ whole genome shotgun (WGS) entry which is preliminary data.</text>
</comment>
<feature type="repeat" description="ANK" evidence="3">
    <location>
        <begin position="162"/>
        <end position="194"/>
    </location>
</feature>
<keyword evidence="6" id="KW-1185">Reference proteome</keyword>
<sequence length="290" mass="31289">MVKKDPAAQARTNVISVRLDDTSIAVIDLLVQAGLSASRSEAAAQLITMGIQSAEDLIRQARELADNLQRIKREMLDAVKTRDIKRVQELLAADSSLANAPSEREDSPVLMSVYYGAKDITTLLLSRGAELTMYEASATGNTQRVRELVEADPTAINNLSHDGWTALHLAAFFGHRETAEVLLANGADHRIFSTNEMGNQPLHAAVAGRRTDVARLLIESGAELNTPSEPGWTPLHLAAQNGDLEIIEMLLARGVELNAKNNQDKTPLAYALEEGHTAVADLLKSKGAVA</sequence>
<dbReference type="STRING" id="1157490.EL26_15170"/>
<dbReference type="PRINTS" id="PR01415">
    <property type="entry name" value="ANKYRIN"/>
</dbReference>
<dbReference type="EMBL" id="JMIR01000022">
    <property type="protein sequence ID" value="KEO82419.1"/>
    <property type="molecule type" value="Genomic_DNA"/>
</dbReference>
<feature type="repeat" description="ANK" evidence="3">
    <location>
        <begin position="197"/>
        <end position="229"/>
    </location>
</feature>
<dbReference type="AlphaFoldDB" id="A0A074LMQ4"/>
<evidence type="ECO:0000256" key="4">
    <source>
        <dbReference type="SAM" id="Coils"/>
    </source>
</evidence>
<evidence type="ECO:0000313" key="6">
    <source>
        <dbReference type="Proteomes" id="UP000027931"/>
    </source>
</evidence>
<keyword evidence="1" id="KW-0677">Repeat</keyword>
<dbReference type="RefSeq" id="WP_052036399.1">
    <property type="nucleotide sequence ID" value="NZ_JMIR01000022.1"/>
</dbReference>
<evidence type="ECO:0000256" key="3">
    <source>
        <dbReference type="PROSITE-ProRule" id="PRU00023"/>
    </source>
</evidence>
<dbReference type="PANTHER" id="PTHR24171:SF9">
    <property type="entry name" value="ANKYRIN REPEAT DOMAIN-CONTAINING PROTEIN 39"/>
    <property type="match status" value="1"/>
</dbReference>
<evidence type="ECO:0000256" key="2">
    <source>
        <dbReference type="ARBA" id="ARBA00023043"/>
    </source>
</evidence>
<feature type="coiled-coil region" evidence="4">
    <location>
        <begin position="51"/>
        <end position="81"/>
    </location>
</feature>
<dbReference type="InterPro" id="IPR002110">
    <property type="entry name" value="Ankyrin_rpt"/>
</dbReference>
<accession>A0A074LMQ4</accession>
<protein>
    <submittedName>
        <fullName evidence="5">Uncharacterized protein</fullName>
    </submittedName>
</protein>
<keyword evidence="4" id="KW-0175">Coiled coil</keyword>
<organism evidence="5 6">
    <name type="scientific">Tumebacillus flagellatus</name>
    <dbReference type="NCBI Taxonomy" id="1157490"/>
    <lineage>
        <taxon>Bacteria</taxon>
        <taxon>Bacillati</taxon>
        <taxon>Bacillota</taxon>
        <taxon>Bacilli</taxon>
        <taxon>Bacillales</taxon>
        <taxon>Alicyclobacillaceae</taxon>
        <taxon>Tumebacillus</taxon>
    </lineage>
</organism>
<dbReference type="Gene3D" id="1.25.40.20">
    <property type="entry name" value="Ankyrin repeat-containing domain"/>
    <property type="match status" value="2"/>
</dbReference>
<evidence type="ECO:0000313" key="5">
    <source>
        <dbReference type="EMBL" id="KEO82419.1"/>
    </source>
</evidence>
<dbReference type="SUPFAM" id="SSF48403">
    <property type="entry name" value="Ankyrin repeat"/>
    <property type="match status" value="1"/>
</dbReference>
<evidence type="ECO:0000256" key="1">
    <source>
        <dbReference type="ARBA" id="ARBA00022737"/>
    </source>
</evidence>
<name>A0A074LMQ4_9BACL</name>
<dbReference type="InterPro" id="IPR036770">
    <property type="entry name" value="Ankyrin_rpt-contain_sf"/>
</dbReference>
<dbReference type="OrthoDB" id="5622506at2"/>
<dbReference type="PANTHER" id="PTHR24171">
    <property type="entry name" value="ANKYRIN REPEAT DOMAIN-CONTAINING PROTEIN 39-RELATED"/>
    <property type="match status" value="1"/>
</dbReference>
<dbReference type="eggNOG" id="COG0666">
    <property type="taxonomic scope" value="Bacteria"/>
</dbReference>
<feature type="repeat" description="ANK" evidence="3">
    <location>
        <begin position="230"/>
        <end position="262"/>
    </location>
</feature>
<dbReference type="Proteomes" id="UP000027931">
    <property type="component" value="Unassembled WGS sequence"/>
</dbReference>
<dbReference type="SMART" id="SM00248">
    <property type="entry name" value="ANK"/>
    <property type="match status" value="5"/>
</dbReference>